<evidence type="ECO:0000256" key="3">
    <source>
        <dbReference type="ARBA" id="ARBA00023163"/>
    </source>
</evidence>
<keyword evidence="3" id="KW-0804">Transcription</keyword>
<dbReference type="InterPro" id="IPR036390">
    <property type="entry name" value="WH_DNA-bd_sf"/>
</dbReference>
<feature type="region of interest" description="Disordered" evidence="4">
    <location>
        <begin position="146"/>
        <end position="173"/>
    </location>
</feature>
<organism evidence="6 7">
    <name type="scientific">Streptomyces pyxinae</name>
    <dbReference type="NCBI Taxonomy" id="2970734"/>
    <lineage>
        <taxon>Bacteria</taxon>
        <taxon>Bacillati</taxon>
        <taxon>Actinomycetota</taxon>
        <taxon>Actinomycetes</taxon>
        <taxon>Kitasatosporales</taxon>
        <taxon>Streptomycetaceae</taxon>
        <taxon>Streptomyces</taxon>
    </lineage>
</organism>
<name>A0ABT2CNP8_9ACTN</name>
<feature type="compositionally biased region" description="Basic and acidic residues" evidence="4">
    <location>
        <begin position="155"/>
        <end position="167"/>
    </location>
</feature>
<accession>A0ABT2CNP8</accession>
<dbReference type="Proteomes" id="UP001431313">
    <property type="component" value="Unassembled WGS sequence"/>
</dbReference>
<sequence>MARIEDCPLAAVVEHIGGWWTLELLHDAFDGWERFEDFRENLRLDSGVLAERLDVLVRNGIMERTGDAYALTALGRSLRPLLLTMAAWSNERLAPERRSLILVDARTGAEVEPVLVDRATGRRVDTSDHVFVPGPAAGEAMRARYAARPALSRQQDGRDGQGSRGSRDGQGGR</sequence>
<evidence type="ECO:0000256" key="2">
    <source>
        <dbReference type="ARBA" id="ARBA00023125"/>
    </source>
</evidence>
<dbReference type="InterPro" id="IPR036388">
    <property type="entry name" value="WH-like_DNA-bd_sf"/>
</dbReference>
<reference evidence="6" key="1">
    <citation type="submission" date="2022-08" db="EMBL/GenBank/DDBJ databases">
        <authorList>
            <person name="Somphong A."/>
            <person name="Phongsopitanun W."/>
        </authorList>
    </citation>
    <scope>NUCLEOTIDE SEQUENCE</scope>
    <source>
        <strain evidence="6">LP05-1</strain>
    </source>
</reference>
<gene>
    <name evidence="6" type="ORF">NX801_26150</name>
</gene>
<evidence type="ECO:0000256" key="1">
    <source>
        <dbReference type="ARBA" id="ARBA00023015"/>
    </source>
</evidence>
<dbReference type="RefSeq" id="WP_258790376.1">
    <property type="nucleotide sequence ID" value="NZ_JANUGQ010000030.1"/>
</dbReference>
<dbReference type="InterPro" id="IPR002577">
    <property type="entry name" value="HTH_HxlR"/>
</dbReference>
<dbReference type="EMBL" id="JANUGQ010000030">
    <property type="protein sequence ID" value="MCS0639063.1"/>
    <property type="molecule type" value="Genomic_DNA"/>
</dbReference>
<evidence type="ECO:0000256" key="4">
    <source>
        <dbReference type="SAM" id="MobiDB-lite"/>
    </source>
</evidence>
<evidence type="ECO:0000313" key="7">
    <source>
        <dbReference type="Proteomes" id="UP001431313"/>
    </source>
</evidence>
<evidence type="ECO:0000259" key="5">
    <source>
        <dbReference type="PROSITE" id="PS51118"/>
    </source>
</evidence>
<keyword evidence="2" id="KW-0238">DNA-binding</keyword>
<dbReference type="PANTHER" id="PTHR33204:SF17">
    <property type="entry name" value="TRANSCRIPTIONAL REGULATORY PROTEIN"/>
    <property type="match status" value="1"/>
</dbReference>
<keyword evidence="1" id="KW-0805">Transcription regulation</keyword>
<feature type="domain" description="HTH hxlR-type" evidence="5">
    <location>
        <begin position="7"/>
        <end position="97"/>
    </location>
</feature>
<evidence type="ECO:0000313" key="6">
    <source>
        <dbReference type="EMBL" id="MCS0639063.1"/>
    </source>
</evidence>
<proteinExistence type="predicted"/>
<comment type="caution">
    <text evidence="6">The sequence shown here is derived from an EMBL/GenBank/DDBJ whole genome shotgun (WGS) entry which is preliminary data.</text>
</comment>
<keyword evidence="7" id="KW-1185">Reference proteome</keyword>
<dbReference type="Pfam" id="PF01638">
    <property type="entry name" value="HxlR"/>
    <property type="match status" value="1"/>
</dbReference>
<protein>
    <submittedName>
        <fullName evidence="6">Helix-turn-helix transcriptional regulator</fullName>
    </submittedName>
</protein>
<dbReference type="Gene3D" id="1.10.10.10">
    <property type="entry name" value="Winged helix-like DNA-binding domain superfamily/Winged helix DNA-binding domain"/>
    <property type="match status" value="1"/>
</dbReference>
<dbReference type="SUPFAM" id="SSF46785">
    <property type="entry name" value="Winged helix' DNA-binding domain"/>
    <property type="match status" value="1"/>
</dbReference>
<dbReference type="PANTHER" id="PTHR33204">
    <property type="entry name" value="TRANSCRIPTIONAL REGULATOR, MARR FAMILY"/>
    <property type="match status" value="1"/>
</dbReference>
<dbReference type="PROSITE" id="PS51118">
    <property type="entry name" value="HTH_HXLR"/>
    <property type="match status" value="1"/>
</dbReference>